<proteinExistence type="predicted"/>
<feature type="domain" description="PAC" evidence="4">
    <location>
        <begin position="232"/>
        <end position="282"/>
    </location>
</feature>
<dbReference type="PROSITE" id="PS50113">
    <property type="entry name" value="PAC"/>
    <property type="match status" value="3"/>
</dbReference>
<dbReference type="PROSITE" id="PS50110">
    <property type="entry name" value="RESPONSE_REGULATORY"/>
    <property type="match status" value="1"/>
</dbReference>
<protein>
    <submittedName>
        <fullName evidence="6">PAS domain S-box protein</fullName>
    </submittedName>
</protein>
<dbReference type="InterPro" id="IPR001789">
    <property type="entry name" value="Sig_transdc_resp-reg_receiver"/>
</dbReference>
<dbReference type="CDD" id="cd00077">
    <property type="entry name" value="HDc"/>
    <property type="match status" value="1"/>
</dbReference>
<sequence length="736" mass="83901">MKILILDDKIENRRFLKGILSEKGHNIIEVDNCVDAFKLLSENGFELIISGILQPVLDGLQFCYRVKNNEKTKNIPVIICAPGSTDEKDLKYLQNLGADGVINYEIPEYEFTTKLNALVEDISKGLVKSKVPISGIDKSVLQNYSRYFIQKIVGITTKYQTVFDSAGDGIMVMKDYKFVECNKRATEIFGCDEKDIIGRYPYEVSPEFQPDGRESKEKAIAMMDEALSGKLVHFEWRHKKLDGKLFDTEVSLKRFELPDGVYLLALVRDITEKKRALEQLRQSEELFRAIFESARDCIFIKNKALKYIMVNKCTANLFGMECNEIIGKTDNDLFGPDDAQKNVSEDLRILNGEVIESFPEKIIRGKRLKFHTIKVPLRNEKGEVWGLCGIARDITEYENVKQDLIKSHNRLQLISNNIEEVIFILDMDLKFTFVTPSIKILGYEIEELLENGIEKLLTAQSYVDVMKLLKEELEIEKLPKTDKERSRVLTLQIRKKDRSIIWADITLKFLRDGEGKPNGILGVARDVTETYEAHQQLNRSYKQLDRLLEGVVTALASAVEKRDPYTAGHQRRVAELTVAITKELGVSKDMIDYLHIAALLHDVGKIYVPAEILAKPTSLTPAEFEIIKTHSQVGYEILKPVDFPWPIPEIVLQHHEKNDGSGYPRGLKGNEIMIEAKILCVADIVEAMMSHRPYREALGLEQAIGDISKGRGIKFDPDIVDICIKLFKEKGFRFTK</sequence>
<dbReference type="InterPro" id="IPR035965">
    <property type="entry name" value="PAS-like_dom_sf"/>
</dbReference>
<dbReference type="InterPro" id="IPR037522">
    <property type="entry name" value="HD_GYP_dom"/>
</dbReference>
<gene>
    <name evidence="6" type="ORF">ENV70_06545</name>
</gene>
<dbReference type="PANTHER" id="PTHR43155:SF2">
    <property type="entry name" value="CYCLIC DI-GMP PHOSPHODIESTERASE PA4108"/>
    <property type="match status" value="1"/>
</dbReference>
<evidence type="ECO:0000259" key="4">
    <source>
        <dbReference type="PROSITE" id="PS50113"/>
    </source>
</evidence>
<name>A0A7C6AG63_UNCW3</name>
<dbReference type="GO" id="GO:0000160">
    <property type="term" value="P:phosphorelay signal transduction system"/>
    <property type="evidence" value="ECO:0007669"/>
    <property type="project" value="InterPro"/>
</dbReference>
<dbReference type="Pfam" id="PF00072">
    <property type="entry name" value="Response_reg"/>
    <property type="match status" value="1"/>
</dbReference>
<dbReference type="CDD" id="cd00130">
    <property type="entry name" value="PAS"/>
    <property type="match status" value="3"/>
</dbReference>
<dbReference type="InterPro" id="IPR000014">
    <property type="entry name" value="PAS"/>
</dbReference>
<dbReference type="InterPro" id="IPR000700">
    <property type="entry name" value="PAS-assoc_C"/>
</dbReference>
<dbReference type="Gene3D" id="3.40.50.2300">
    <property type="match status" value="1"/>
</dbReference>
<dbReference type="CDD" id="cd00156">
    <property type="entry name" value="REC"/>
    <property type="match status" value="1"/>
</dbReference>
<dbReference type="PROSITE" id="PS51832">
    <property type="entry name" value="HD_GYP"/>
    <property type="match status" value="1"/>
</dbReference>
<evidence type="ECO:0000259" key="3">
    <source>
        <dbReference type="PROSITE" id="PS50112"/>
    </source>
</evidence>
<dbReference type="SMART" id="SM00086">
    <property type="entry name" value="PAC"/>
    <property type="match status" value="2"/>
</dbReference>
<dbReference type="SUPFAM" id="SSF55785">
    <property type="entry name" value="PYP-like sensor domain (PAS domain)"/>
    <property type="match status" value="3"/>
</dbReference>
<dbReference type="SUPFAM" id="SSF109604">
    <property type="entry name" value="HD-domain/PDEase-like"/>
    <property type="match status" value="1"/>
</dbReference>
<feature type="domain" description="HD-GYP" evidence="5">
    <location>
        <begin position="544"/>
        <end position="736"/>
    </location>
</feature>
<dbReference type="InterPro" id="IPR001610">
    <property type="entry name" value="PAC"/>
</dbReference>
<evidence type="ECO:0000256" key="1">
    <source>
        <dbReference type="PROSITE-ProRule" id="PRU00169"/>
    </source>
</evidence>
<dbReference type="Pfam" id="PF13487">
    <property type="entry name" value="HD_5"/>
    <property type="match status" value="1"/>
</dbReference>
<evidence type="ECO:0000313" key="6">
    <source>
        <dbReference type="EMBL" id="HHS63251.1"/>
    </source>
</evidence>
<dbReference type="Gene3D" id="3.30.450.20">
    <property type="entry name" value="PAS domain"/>
    <property type="match status" value="3"/>
</dbReference>
<accession>A0A7C6AG63</accession>
<dbReference type="PANTHER" id="PTHR43155">
    <property type="entry name" value="CYCLIC DI-GMP PHOSPHODIESTERASE PA4108-RELATED"/>
    <property type="match status" value="1"/>
</dbReference>
<dbReference type="InterPro" id="IPR003607">
    <property type="entry name" value="HD/PDEase_dom"/>
</dbReference>
<feature type="domain" description="PAS" evidence="3">
    <location>
        <begin position="182"/>
        <end position="230"/>
    </location>
</feature>
<dbReference type="Pfam" id="PF08448">
    <property type="entry name" value="PAS_4"/>
    <property type="match status" value="1"/>
</dbReference>
<feature type="domain" description="PAS" evidence="3">
    <location>
        <begin position="283"/>
        <end position="353"/>
    </location>
</feature>
<dbReference type="SMART" id="SM00448">
    <property type="entry name" value="REC"/>
    <property type="match status" value="1"/>
</dbReference>
<comment type="caution">
    <text evidence="1">Lacks conserved residue(s) required for the propagation of feature annotation.</text>
</comment>
<dbReference type="Pfam" id="PF13426">
    <property type="entry name" value="PAS_9"/>
    <property type="match status" value="2"/>
</dbReference>
<dbReference type="Gene3D" id="1.10.3210.10">
    <property type="entry name" value="Hypothetical protein af1432"/>
    <property type="match status" value="1"/>
</dbReference>
<feature type="domain" description="PAC" evidence="4">
    <location>
        <begin position="343"/>
        <end position="406"/>
    </location>
</feature>
<reference evidence="6" key="1">
    <citation type="journal article" date="2020" name="mSystems">
        <title>Genome- and Community-Level Interaction Insights into Carbon Utilization and Element Cycling Functions of Hydrothermarchaeota in Hydrothermal Sediment.</title>
        <authorList>
            <person name="Zhou Z."/>
            <person name="Liu Y."/>
            <person name="Xu W."/>
            <person name="Pan J."/>
            <person name="Luo Z.H."/>
            <person name="Li M."/>
        </authorList>
    </citation>
    <scope>NUCLEOTIDE SEQUENCE [LARGE SCALE GENOMIC DNA]</scope>
    <source>
        <strain evidence="6">SpSt-783</strain>
    </source>
</reference>
<evidence type="ECO:0000259" key="2">
    <source>
        <dbReference type="PROSITE" id="PS50110"/>
    </source>
</evidence>
<organism evidence="6">
    <name type="scientific">candidate division WOR-3 bacterium</name>
    <dbReference type="NCBI Taxonomy" id="2052148"/>
    <lineage>
        <taxon>Bacteria</taxon>
        <taxon>Bacteria division WOR-3</taxon>
    </lineage>
</organism>
<feature type="domain" description="PAC" evidence="4">
    <location>
        <begin position="487"/>
        <end position="539"/>
    </location>
</feature>
<feature type="domain" description="Response regulatory" evidence="2">
    <location>
        <begin position="2"/>
        <end position="119"/>
    </location>
</feature>
<dbReference type="AlphaFoldDB" id="A0A7C6AG63"/>
<dbReference type="InterPro" id="IPR011006">
    <property type="entry name" value="CheY-like_superfamily"/>
</dbReference>
<dbReference type="NCBIfam" id="TIGR00277">
    <property type="entry name" value="HDIG"/>
    <property type="match status" value="1"/>
</dbReference>
<dbReference type="PROSITE" id="PS50112">
    <property type="entry name" value="PAS"/>
    <property type="match status" value="2"/>
</dbReference>
<dbReference type="InterPro" id="IPR013656">
    <property type="entry name" value="PAS_4"/>
</dbReference>
<dbReference type="InterPro" id="IPR006675">
    <property type="entry name" value="HDIG_dom"/>
</dbReference>
<dbReference type="SMART" id="SM00471">
    <property type="entry name" value="HDc"/>
    <property type="match status" value="1"/>
</dbReference>
<dbReference type="SMART" id="SM00091">
    <property type="entry name" value="PAS"/>
    <property type="match status" value="3"/>
</dbReference>
<dbReference type="EMBL" id="DTHJ01000134">
    <property type="protein sequence ID" value="HHS63251.1"/>
    <property type="molecule type" value="Genomic_DNA"/>
</dbReference>
<dbReference type="NCBIfam" id="TIGR00229">
    <property type="entry name" value="sensory_box"/>
    <property type="match status" value="3"/>
</dbReference>
<comment type="caution">
    <text evidence="6">The sequence shown here is derived from an EMBL/GenBank/DDBJ whole genome shotgun (WGS) entry which is preliminary data.</text>
</comment>
<dbReference type="SUPFAM" id="SSF52172">
    <property type="entry name" value="CheY-like"/>
    <property type="match status" value="1"/>
</dbReference>
<evidence type="ECO:0000259" key="5">
    <source>
        <dbReference type="PROSITE" id="PS51832"/>
    </source>
</evidence>